<dbReference type="AlphaFoldDB" id="A0A6J6SRS9"/>
<evidence type="ECO:0000313" key="2">
    <source>
        <dbReference type="EMBL" id="CAB4712890.1"/>
    </source>
</evidence>
<dbReference type="Pfam" id="PF02632">
    <property type="entry name" value="BioY"/>
    <property type="match status" value="1"/>
</dbReference>
<sequence>MSTLAIPLTLSDVVPVRRWRTATLVFGGALLTTAAAQVRIPLGFTPVPLTGQTFAVLLVGATLGARRAAASQTLYWVMALIGLPVLSNGQGGWSVATGATAGYVVGFIAAAALVGYLSERGQDRSLATSIPQMLLGSVVIYVTGVSWLAHSLNVPFYSKTGKDAFTYGLTPFIVGDLLKMLLAAAITPAAWALVSRRTRNDGA</sequence>
<dbReference type="GO" id="GO:0005886">
    <property type="term" value="C:plasma membrane"/>
    <property type="evidence" value="ECO:0007669"/>
    <property type="project" value="InterPro"/>
</dbReference>
<keyword evidence="1" id="KW-0812">Transmembrane</keyword>
<evidence type="ECO:0000313" key="4">
    <source>
        <dbReference type="EMBL" id="CAB4884700.1"/>
    </source>
</evidence>
<keyword evidence="1" id="KW-0472">Membrane</keyword>
<dbReference type="InterPro" id="IPR003784">
    <property type="entry name" value="BioY"/>
</dbReference>
<feature type="transmembrane region" description="Helical" evidence="1">
    <location>
        <begin position="46"/>
        <end position="65"/>
    </location>
</feature>
<evidence type="ECO:0000256" key="1">
    <source>
        <dbReference type="SAM" id="Phobius"/>
    </source>
</evidence>
<evidence type="ECO:0000313" key="3">
    <source>
        <dbReference type="EMBL" id="CAB4736919.1"/>
    </source>
</evidence>
<name>A0A6J6SRS9_9ZZZZ</name>
<protein>
    <submittedName>
        <fullName evidence="3">Unannotated protein</fullName>
    </submittedName>
</protein>
<accession>A0A6J6SRS9</accession>
<dbReference type="Gene3D" id="1.10.1760.20">
    <property type="match status" value="1"/>
</dbReference>
<dbReference type="PANTHER" id="PTHR34295">
    <property type="entry name" value="BIOTIN TRANSPORTER BIOY"/>
    <property type="match status" value="1"/>
</dbReference>
<feature type="transmembrane region" description="Helical" evidence="1">
    <location>
        <begin position="130"/>
        <end position="149"/>
    </location>
</feature>
<dbReference type="EMBL" id="CAEZYY010000001">
    <property type="protein sequence ID" value="CAB4736919.1"/>
    <property type="molecule type" value="Genomic_DNA"/>
</dbReference>
<reference evidence="3" key="1">
    <citation type="submission" date="2020-05" db="EMBL/GenBank/DDBJ databases">
        <authorList>
            <person name="Chiriac C."/>
            <person name="Salcher M."/>
            <person name="Ghai R."/>
            <person name="Kavagutti S V."/>
        </authorList>
    </citation>
    <scope>NUCLEOTIDE SEQUENCE</scope>
</reference>
<organism evidence="3">
    <name type="scientific">freshwater metagenome</name>
    <dbReference type="NCBI Taxonomy" id="449393"/>
    <lineage>
        <taxon>unclassified sequences</taxon>
        <taxon>metagenomes</taxon>
        <taxon>ecological metagenomes</taxon>
    </lineage>
</organism>
<keyword evidence="1" id="KW-1133">Transmembrane helix</keyword>
<dbReference type="PIRSF" id="PIRSF016661">
    <property type="entry name" value="BioY"/>
    <property type="match status" value="1"/>
</dbReference>
<feature type="transmembrane region" description="Helical" evidence="1">
    <location>
        <begin position="99"/>
        <end position="118"/>
    </location>
</feature>
<feature type="transmembrane region" description="Helical" evidence="1">
    <location>
        <begin position="74"/>
        <end position="93"/>
    </location>
</feature>
<dbReference type="PANTHER" id="PTHR34295:SF1">
    <property type="entry name" value="BIOTIN TRANSPORTER BIOY"/>
    <property type="match status" value="1"/>
</dbReference>
<proteinExistence type="predicted"/>
<dbReference type="EMBL" id="CAFBQP010000042">
    <property type="protein sequence ID" value="CAB5063062.1"/>
    <property type="molecule type" value="Genomic_DNA"/>
</dbReference>
<dbReference type="EMBL" id="CAEZXX010000082">
    <property type="protein sequence ID" value="CAB4712890.1"/>
    <property type="molecule type" value="Genomic_DNA"/>
</dbReference>
<feature type="transmembrane region" description="Helical" evidence="1">
    <location>
        <begin position="169"/>
        <end position="194"/>
    </location>
</feature>
<dbReference type="EMBL" id="CAFBLR010000217">
    <property type="protein sequence ID" value="CAB4884700.1"/>
    <property type="molecule type" value="Genomic_DNA"/>
</dbReference>
<gene>
    <name evidence="2" type="ORF">UFOPK2602_01266</name>
    <name evidence="3" type="ORF">UFOPK2806_00104</name>
    <name evidence="4" type="ORF">UFOPK3417_01755</name>
    <name evidence="5" type="ORF">UFOPK4306_01220</name>
</gene>
<dbReference type="GO" id="GO:0015225">
    <property type="term" value="F:biotin transmembrane transporter activity"/>
    <property type="evidence" value="ECO:0007669"/>
    <property type="project" value="InterPro"/>
</dbReference>
<evidence type="ECO:0000313" key="5">
    <source>
        <dbReference type="EMBL" id="CAB5063062.1"/>
    </source>
</evidence>